<dbReference type="InterPro" id="IPR052983">
    <property type="entry name" value="MFS_Riboflavin_Transporter"/>
</dbReference>
<evidence type="ECO:0000256" key="5">
    <source>
        <dbReference type="ARBA" id="ARBA00023136"/>
    </source>
</evidence>
<evidence type="ECO:0000256" key="2">
    <source>
        <dbReference type="ARBA" id="ARBA00022448"/>
    </source>
</evidence>
<feature type="transmembrane region" description="Helical" evidence="6">
    <location>
        <begin position="383"/>
        <end position="405"/>
    </location>
</feature>
<dbReference type="SUPFAM" id="SSF103473">
    <property type="entry name" value="MFS general substrate transporter"/>
    <property type="match status" value="1"/>
</dbReference>
<dbReference type="EMBL" id="JBBNGS010000011">
    <property type="protein sequence ID" value="MEQ2637985.1"/>
    <property type="molecule type" value="Genomic_DNA"/>
</dbReference>
<feature type="transmembrane region" description="Helical" evidence="6">
    <location>
        <begin position="230"/>
        <end position="248"/>
    </location>
</feature>
<feature type="transmembrane region" description="Helical" evidence="6">
    <location>
        <begin position="99"/>
        <end position="121"/>
    </location>
</feature>
<keyword evidence="5 6" id="KW-0472">Membrane</keyword>
<comment type="caution">
    <text evidence="8">The sequence shown here is derived from an EMBL/GenBank/DDBJ whole genome shotgun (WGS) entry which is preliminary data.</text>
</comment>
<dbReference type="Pfam" id="PF07690">
    <property type="entry name" value="MFS_1"/>
    <property type="match status" value="1"/>
</dbReference>
<dbReference type="Proteomes" id="UP001478817">
    <property type="component" value="Unassembled WGS sequence"/>
</dbReference>
<evidence type="ECO:0000256" key="4">
    <source>
        <dbReference type="ARBA" id="ARBA00022989"/>
    </source>
</evidence>
<dbReference type="PANTHER" id="PTHR43385">
    <property type="entry name" value="RIBOFLAVIN TRANSPORTER RIBJ"/>
    <property type="match status" value="1"/>
</dbReference>
<feature type="transmembrane region" description="Helical" evidence="6">
    <location>
        <begin position="293"/>
        <end position="313"/>
    </location>
</feature>
<dbReference type="InterPro" id="IPR020846">
    <property type="entry name" value="MFS_dom"/>
</dbReference>
<reference evidence="8 9" key="1">
    <citation type="submission" date="2024-04" db="EMBL/GenBank/DDBJ databases">
        <title>Human intestinal bacterial collection.</title>
        <authorList>
            <person name="Pauvert C."/>
            <person name="Hitch T.C.A."/>
            <person name="Clavel T."/>
        </authorList>
    </citation>
    <scope>NUCLEOTIDE SEQUENCE [LARGE SCALE GENOMIC DNA]</scope>
    <source>
        <strain evidence="8 9">CLA-AA-H197</strain>
    </source>
</reference>
<dbReference type="PANTHER" id="PTHR43385:SF1">
    <property type="entry name" value="RIBOFLAVIN TRANSPORTER RIBJ"/>
    <property type="match status" value="1"/>
</dbReference>
<keyword evidence="9" id="KW-1185">Reference proteome</keyword>
<feature type="transmembrane region" description="Helical" evidence="6">
    <location>
        <begin position="75"/>
        <end position="93"/>
    </location>
</feature>
<keyword evidence="2" id="KW-0813">Transport</keyword>
<evidence type="ECO:0000313" key="8">
    <source>
        <dbReference type="EMBL" id="MEQ2637985.1"/>
    </source>
</evidence>
<sequence length="409" mass="42105">MNLRARRVLTLAVGTLLLLFLGLIYAYSVLMAPLKAQFCWSVSGMTLIFAISIVAFTIGNLLAGKIESAVGVRPVYLLGAALLLAGFVGSSLVDGPSALAVVYLTYGVLASLGIGLVYNVVIPVVTSWFLDACGMAQGVSLMGFGMGGFLLGPVATQLYTVLDWRVAFVGVGVVFSALTVACSLILREPTSDELAKLPAAVPAQSIEEADAAPVRDCGVAQMVGDRTFRLLYVFLFMLGSVGMGITGIGKELPASLGADALGAAFVIGFVNVGNGLGRLVAGTLLDRLGRGRTMVGVGLLSMVGTILLVLSLLGESTALMTVACLVAGLAWGAAVVCMPFVTRTEWGMANMASNMAVVNTYSIFGAVLGSWGAGLLAERLGSFIPVLVIMAFMGAAGTLVALALAKSSR</sequence>
<feature type="transmembrane region" description="Helical" evidence="6">
    <location>
        <begin position="319"/>
        <end position="342"/>
    </location>
</feature>
<evidence type="ECO:0000256" key="3">
    <source>
        <dbReference type="ARBA" id="ARBA00022692"/>
    </source>
</evidence>
<dbReference type="InterPro" id="IPR011701">
    <property type="entry name" value="MFS"/>
</dbReference>
<evidence type="ECO:0000256" key="6">
    <source>
        <dbReference type="SAM" id="Phobius"/>
    </source>
</evidence>
<evidence type="ECO:0000256" key="1">
    <source>
        <dbReference type="ARBA" id="ARBA00004651"/>
    </source>
</evidence>
<accession>A0ABV1II70</accession>
<gene>
    <name evidence="8" type="ORF">AAAT05_06500</name>
</gene>
<dbReference type="InterPro" id="IPR036259">
    <property type="entry name" value="MFS_trans_sf"/>
</dbReference>
<feature type="transmembrane region" description="Helical" evidence="6">
    <location>
        <begin position="42"/>
        <end position="63"/>
    </location>
</feature>
<evidence type="ECO:0000313" key="9">
    <source>
        <dbReference type="Proteomes" id="UP001478817"/>
    </source>
</evidence>
<dbReference type="RefSeq" id="WP_349182561.1">
    <property type="nucleotide sequence ID" value="NZ_JBBNGS010000011.1"/>
</dbReference>
<keyword evidence="3 6" id="KW-0812">Transmembrane</keyword>
<feature type="transmembrane region" description="Helical" evidence="6">
    <location>
        <begin position="260"/>
        <end position="281"/>
    </location>
</feature>
<comment type="subcellular location">
    <subcellularLocation>
        <location evidence="1">Cell membrane</location>
        <topology evidence="1">Multi-pass membrane protein</topology>
    </subcellularLocation>
</comment>
<feature type="transmembrane region" description="Helical" evidence="6">
    <location>
        <begin position="354"/>
        <end position="377"/>
    </location>
</feature>
<feature type="transmembrane region" description="Helical" evidence="6">
    <location>
        <begin position="128"/>
        <end position="152"/>
    </location>
</feature>
<evidence type="ECO:0000259" key="7">
    <source>
        <dbReference type="PROSITE" id="PS50850"/>
    </source>
</evidence>
<feature type="transmembrane region" description="Helical" evidence="6">
    <location>
        <begin position="164"/>
        <end position="186"/>
    </location>
</feature>
<proteinExistence type="predicted"/>
<protein>
    <submittedName>
        <fullName evidence="8">MFS transporter</fullName>
    </submittedName>
</protein>
<name>A0ABV1II70_9ACTN</name>
<organism evidence="8 9">
    <name type="scientific">Paratractidigestivibacter faecalis</name>
    <dbReference type="NCBI Taxonomy" id="2292441"/>
    <lineage>
        <taxon>Bacteria</taxon>
        <taxon>Bacillati</taxon>
        <taxon>Actinomycetota</taxon>
        <taxon>Coriobacteriia</taxon>
        <taxon>Coriobacteriales</taxon>
        <taxon>Atopobiaceae</taxon>
        <taxon>Paratractidigestivibacter</taxon>
    </lineage>
</organism>
<dbReference type="PROSITE" id="PS50850">
    <property type="entry name" value="MFS"/>
    <property type="match status" value="1"/>
</dbReference>
<feature type="domain" description="Major facilitator superfamily (MFS) profile" evidence="7">
    <location>
        <begin position="7"/>
        <end position="409"/>
    </location>
</feature>
<keyword evidence="4 6" id="KW-1133">Transmembrane helix</keyword>
<dbReference type="Gene3D" id="1.20.1250.20">
    <property type="entry name" value="MFS general substrate transporter like domains"/>
    <property type="match status" value="2"/>
</dbReference>